<evidence type="ECO:0008006" key="2">
    <source>
        <dbReference type="Google" id="ProtNLM"/>
    </source>
</evidence>
<comment type="caution">
    <text evidence="1">The sequence shown here is derived from an EMBL/GenBank/DDBJ whole genome shotgun (WGS) entry which is preliminary data.</text>
</comment>
<proteinExistence type="predicted"/>
<evidence type="ECO:0000313" key="1">
    <source>
        <dbReference type="EMBL" id="GAH78097.1"/>
    </source>
</evidence>
<gene>
    <name evidence="1" type="ORF">S03H2_66098</name>
</gene>
<protein>
    <recommendedName>
        <fullName evidence="2">Bulb-type lectin domain-containing protein</fullName>
    </recommendedName>
</protein>
<name>X1I8S8_9ZZZZ</name>
<organism evidence="1">
    <name type="scientific">marine sediment metagenome</name>
    <dbReference type="NCBI Taxonomy" id="412755"/>
    <lineage>
        <taxon>unclassified sequences</taxon>
        <taxon>metagenomes</taxon>
        <taxon>ecological metagenomes</taxon>
    </lineage>
</organism>
<reference evidence="1" key="1">
    <citation type="journal article" date="2014" name="Front. Microbiol.">
        <title>High frequency of phylogenetically diverse reductive dehalogenase-homologous genes in deep subseafloor sedimentary metagenomes.</title>
        <authorList>
            <person name="Kawai M."/>
            <person name="Futagami T."/>
            <person name="Toyoda A."/>
            <person name="Takaki Y."/>
            <person name="Nishi S."/>
            <person name="Hori S."/>
            <person name="Arai W."/>
            <person name="Tsubouchi T."/>
            <person name="Morono Y."/>
            <person name="Uchiyama I."/>
            <person name="Ito T."/>
            <person name="Fujiyama A."/>
            <person name="Inagaki F."/>
            <person name="Takami H."/>
        </authorList>
    </citation>
    <scope>NUCLEOTIDE SEQUENCE</scope>
    <source>
        <strain evidence="1">Expedition CK06-06</strain>
    </source>
</reference>
<accession>X1I8S8</accession>
<feature type="non-terminal residue" evidence="1">
    <location>
        <position position="196"/>
    </location>
</feature>
<dbReference type="PANTHER" id="PTHR42754">
    <property type="entry name" value="ENDOGLUCANASE"/>
    <property type="match status" value="1"/>
</dbReference>
<feature type="non-terminal residue" evidence="1">
    <location>
        <position position="1"/>
    </location>
</feature>
<dbReference type="EMBL" id="BARU01043124">
    <property type="protein sequence ID" value="GAH78097.1"/>
    <property type="molecule type" value="Genomic_DNA"/>
</dbReference>
<dbReference type="PANTHER" id="PTHR42754:SF1">
    <property type="entry name" value="LIPOPROTEIN"/>
    <property type="match status" value="1"/>
</dbReference>
<dbReference type="AlphaFoldDB" id="X1I8S8"/>
<sequence>AGTEIAHGVIEHSIDQGLVLVGWTDHGVGSADDMMLIKTNSVGVMLWTKTYGVVGQDFARSVVEHSIDKGFALVGQALSIRAGEFMLVKTDSVGAKLWSKTLGFGGTEYPFSVIEHSIDNGFVIAGRTDSVGSGSDNDFVIIKTDTVGVELWTKTFGGVGDDLAKDMIEHSIDQGLVIAGYTGSYGAGSNDMMLVV</sequence>